<proteinExistence type="predicted"/>
<evidence type="ECO:0000256" key="2">
    <source>
        <dbReference type="SAM" id="MobiDB-lite"/>
    </source>
</evidence>
<dbReference type="Proteomes" id="UP001146793">
    <property type="component" value="Unassembled WGS sequence"/>
</dbReference>
<dbReference type="InterPro" id="IPR027417">
    <property type="entry name" value="P-loop_NTPase"/>
</dbReference>
<dbReference type="SUPFAM" id="SSF52540">
    <property type="entry name" value="P-loop containing nucleoside triphosphate hydrolases"/>
    <property type="match status" value="1"/>
</dbReference>
<gene>
    <name evidence="3" type="ORF">M0812_02412</name>
</gene>
<feature type="compositionally biased region" description="Basic residues" evidence="2">
    <location>
        <begin position="508"/>
        <end position="517"/>
    </location>
</feature>
<evidence type="ECO:0000313" key="3">
    <source>
        <dbReference type="EMBL" id="KAJ3430740.1"/>
    </source>
</evidence>
<feature type="coiled-coil region" evidence="1">
    <location>
        <begin position="530"/>
        <end position="567"/>
    </location>
</feature>
<dbReference type="PANTHER" id="PTHR45532:SF1">
    <property type="entry name" value="WD REPEAT-CONTAINING PROTEIN 97"/>
    <property type="match status" value="1"/>
</dbReference>
<dbReference type="AlphaFoldDB" id="A0AAV7YQM2"/>
<reference evidence="3" key="1">
    <citation type="submission" date="2022-08" db="EMBL/GenBank/DDBJ databases">
        <title>Novel sulphate-reducing endosymbionts in the free-living metamonad Anaeramoeba.</title>
        <authorList>
            <person name="Jerlstrom-Hultqvist J."/>
            <person name="Cepicka I."/>
            <person name="Gallot-Lavallee L."/>
            <person name="Salas-Leiva D."/>
            <person name="Curtis B.A."/>
            <person name="Zahonova K."/>
            <person name="Pipaliya S."/>
            <person name="Dacks J."/>
            <person name="Roger A.J."/>
        </authorList>
    </citation>
    <scope>NUCLEOTIDE SEQUENCE</scope>
    <source>
        <strain evidence="3">Busselton2</strain>
    </source>
</reference>
<name>A0AAV7YQM2_9EUKA</name>
<evidence type="ECO:0000256" key="1">
    <source>
        <dbReference type="SAM" id="Coils"/>
    </source>
</evidence>
<dbReference type="PANTHER" id="PTHR45532">
    <property type="entry name" value="WD REPEAT-CONTAINING PROTEIN 97"/>
    <property type="match status" value="1"/>
</dbReference>
<dbReference type="EMBL" id="JANTQA010000048">
    <property type="protein sequence ID" value="KAJ3430740.1"/>
    <property type="molecule type" value="Genomic_DNA"/>
</dbReference>
<keyword evidence="1" id="KW-0175">Coiled coil</keyword>
<feature type="region of interest" description="Disordered" evidence="2">
    <location>
        <begin position="498"/>
        <end position="517"/>
    </location>
</feature>
<feature type="compositionally biased region" description="Basic and acidic residues" evidence="2">
    <location>
        <begin position="498"/>
        <end position="507"/>
    </location>
</feature>
<protein>
    <submittedName>
        <fullName evidence="3">Transcription initiation factor tfiid subunit</fullName>
    </submittedName>
</protein>
<feature type="region of interest" description="Disordered" evidence="2">
    <location>
        <begin position="1"/>
        <end position="62"/>
    </location>
</feature>
<organism evidence="3 4">
    <name type="scientific">Anaeramoeba flamelloides</name>
    <dbReference type="NCBI Taxonomy" id="1746091"/>
    <lineage>
        <taxon>Eukaryota</taxon>
        <taxon>Metamonada</taxon>
        <taxon>Anaeramoebidae</taxon>
        <taxon>Anaeramoeba</taxon>
    </lineage>
</organism>
<sequence>MSKNKEIQPEKSETEKQEERKRTKMEKEREEMIERRKQMEERSNKLDKEREEMIEQRKQMEKECKQMIEQRKQMMEVRKQMEKERKQMIEVRKQMEKECKEKKEELKQIKLKSMIFDEDFEKLINHLKKAQEEKEKDEKQLEQLKENNEEKLKKLQMFKIKIKKNEKKLKQIAEMIISVNDIQDKNNQIREQDERIDKQDERIKEQNQQIDKQNLQIEKQNELIKEQNKQIKEQNKQIDKQNVQIGKQNQQIIEQNKFFQKLNITDHGKKNNLALFHSKTIQKGFDKLKTIVEQYLDSTQKQKNKQTFEEDDLINKFNETNLRVINTKFNEDSIPFVNREEEMEEIINGIISDFLEVEDQTLGKKITNLTWFGSSGIGKTRLAKSIFFQPKFKKKFKQTLMEYQNEENSENLNECYQNFLKYHLFFYINFQEHVLKNWETNNIERSLFYRILCALSKFQNDPNFIGDEDLDKLSDIFQSVDPIFNNFQQDFKKKKKIQEKQSFQREEHKKRRRKNRGKKDLKIPAIELLKKETETEIETKKEKKIEIENEKENEKEKEKENKAIIHKNNKKKWLMIIIIFDETNKTLQKNENYLGHLYQTILSQKKILIKKKIFLFPVFCGTQSKNSLEHICTISERYPKQITINLMTKENYVQILEKLIKKKFEILRTS</sequence>
<dbReference type="Gene3D" id="3.40.50.300">
    <property type="entry name" value="P-loop containing nucleotide triphosphate hydrolases"/>
    <property type="match status" value="1"/>
</dbReference>
<evidence type="ECO:0000313" key="4">
    <source>
        <dbReference type="Proteomes" id="UP001146793"/>
    </source>
</evidence>
<comment type="caution">
    <text evidence="3">The sequence shown here is derived from an EMBL/GenBank/DDBJ whole genome shotgun (WGS) entry which is preliminary data.</text>
</comment>
<accession>A0AAV7YQM2</accession>